<organism evidence="6 7">
    <name type="scientific">candidate division MSBL1 archaeon SCGC-AAA261F17</name>
    <dbReference type="NCBI Taxonomy" id="1698274"/>
    <lineage>
        <taxon>Archaea</taxon>
        <taxon>Methanobacteriati</taxon>
        <taxon>Methanobacteriota</taxon>
        <taxon>candidate division MSBL1</taxon>
    </lineage>
</organism>
<gene>
    <name evidence="6" type="ORF">AKJ44_02655</name>
</gene>
<feature type="domain" description="F420-non-reducing hydrogenase iron-sulfur subunit D" evidence="5">
    <location>
        <begin position="8"/>
        <end position="130"/>
    </location>
</feature>
<evidence type="ECO:0000256" key="1">
    <source>
        <dbReference type="ARBA" id="ARBA00022723"/>
    </source>
</evidence>
<evidence type="ECO:0000313" key="6">
    <source>
        <dbReference type="EMBL" id="KXB01330.1"/>
    </source>
</evidence>
<evidence type="ECO:0000256" key="2">
    <source>
        <dbReference type="ARBA" id="ARBA00023002"/>
    </source>
</evidence>
<accession>A0A133V4F5</accession>
<keyword evidence="2" id="KW-0560">Oxidoreductase</keyword>
<evidence type="ECO:0000259" key="5">
    <source>
        <dbReference type="Pfam" id="PF02662"/>
    </source>
</evidence>
<comment type="caution">
    <text evidence="6">The sequence shown here is derived from an EMBL/GenBank/DDBJ whole genome shotgun (WGS) entry which is preliminary data.</text>
</comment>
<keyword evidence="1" id="KW-0479">Metal-binding</keyword>
<keyword evidence="3" id="KW-0408">Iron</keyword>
<evidence type="ECO:0000256" key="4">
    <source>
        <dbReference type="ARBA" id="ARBA00023014"/>
    </source>
</evidence>
<dbReference type="Pfam" id="PF02662">
    <property type="entry name" value="FlpD"/>
    <property type="match status" value="1"/>
</dbReference>
<protein>
    <submittedName>
        <fullName evidence="6">Methyl-viologen-reducing hydrogenase subunit delta</fullName>
    </submittedName>
</protein>
<dbReference type="EMBL" id="LHXY01000042">
    <property type="protein sequence ID" value="KXB01330.1"/>
    <property type="molecule type" value="Genomic_DNA"/>
</dbReference>
<evidence type="ECO:0000256" key="3">
    <source>
        <dbReference type="ARBA" id="ARBA00023004"/>
    </source>
</evidence>
<evidence type="ECO:0000313" key="7">
    <source>
        <dbReference type="Proteomes" id="UP000070035"/>
    </source>
</evidence>
<keyword evidence="7" id="KW-1185">Reference proteome</keyword>
<dbReference type="InterPro" id="IPR003813">
    <property type="entry name" value="MvhD/FlpD"/>
</dbReference>
<dbReference type="Proteomes" id="UP000070035">
    <property type="component" value="Unassembled WGS sequence"/>
</dbReference>
<reference evidence="6 7" key="1">
    <citation type="journal article" date="2016" name="Sci. Rep.">
        <title>Metabolic traits of an uncultured archaeal lineage -MSBL1- from brine pools of the Red Sea.</title>
        <authorList>
            <person name="Mwirichia R."/>
            <person name="Alam I."/>
            <person name="Rashid M."/>
            <person name="Vinu M."/>
            <person name="Ba-Alawi W."/>
            <person name="Anthony Kamau A."/>
            <person name="Kamanda Ngugi D."/>
            <person name="Goker M."/>
            <person name="Klenk H.P."/>
            <person name="Bajic V."/>
            <person name="Stingl U."/>
        </authorList>
    </citation>
    <scope>NUCLEOTIDE SEQUENCE [LARGE SCALE GENOMIC DNA]</scope>
    <source>
        <strain evidence="6">SCGC-AAA261F17</strain>
    </source>
</reference>
<dbReference type="AlphaFoldDB" id="A0A133V4F5"/>
<keyword evidence="4" id="KW-0411">Iron-sulfur</keyword>
<proteinExistence type="predicted"/>
<dbReference type="GO" id="GO:0051536">
    <property type="term" value="F:iron-sulfur cluster binding"/>
    <property type="evidence" value="ECO:0007669"/>
    <property type="project" value="UniProtKB-KW"/>
</dbReference>
<dbReference type="GO" id="GO:0016491">
    <property type="term" value="F:oxidoreductase activity"/>
    <property type="evidence" value="ECO:0007669"/>
    <property type="project" value="UniProtKB-KW"/>
</dbReference>
<name>A0A133V4F5_9EURY</name>
<sequence length="139" mass="15770">MGGFKPKIVGLLCRWCTYQAADTAGTSRMKYPPNLIPVRVQCSGRIDPTFVIKAFESGADGVFIGGCHPGDCHYEDGNYNTMRRIPILKRLLGQFGIEEDRLRLEWISAAEPNKFVKTVTEFTERIYELGPLEWEKVKL</sequence>
<dbReference type="GO" id="GO:0046872">
    <property type="term" value="F:metal ion binding"/>
    <property type="evidence" value="ECO:0007669"/>
    <property type="project" value="UniProtKB-KW"/>
</dbReference>